<gene>
    <name evidence="1" type="ORF">SAMN05216278_0676</name>
</gene>
<proteinExistence type="predicted"/>
<dbReference type="Proteomes" id="UP000199289">
    <property type="component" value="Unassembled WGS sequence"/>
</dbReference>
<accession>A0A1H0YJW4</accession>
<evidence type="ECO:0000313" key="1">
    <source>
        <dbReference type="EMBL" id="SDQ15368.1"/>
    </source>
</evidence>
<name>A0A1H0YJW4_9EURY</name>
<organism evidence="1 2">
    <name type="scientific">Halopelagius longus</name>
    <dbReference type="NCBI Taxonomy" id="1236180"/>
    <lineage>
        <taxon>Archaea</taxon>
        <taxon>Methanobacteriati</taxon>
        <taxon>Methanobacteriota</taxon>
        <taxon>Stenosarchaea group</taxon>
        <taxon>Halobacteria</taxon>
        <taxon>Halobacteriales</taxon>
        <taxon>Haloferacaceae</taxon>
    </lineage>
</organism>
<dbReference type="EMBL" id="FNKQ01000001">
    <property type="protein sequence ID" value="SDQ15368.1"/>
    <property type="molecule type" value="Genomic_DNA"/>
</dbReference>
<dbReference type="AlphaFoldDB" id="A0A1H0YJW4"/>
<sequence length="55" mass="6303">MAVAAVSCPHCGQVIEAEFPPEGDLGGVRRRLKSRFRLTRNTCPKCERQYDIRQR</sequence>
<reference evidence="2" key="1">
    <citation type="submission" date="2016-10" db="EMBL/GenBank/DDBJ databases">
        <authorList>
            <person name="Varghese N."/>
            <person name="Submissions S."/>
        </authorList>
    </citation>
    <scope>NUCLEOTIDE SEQUENCE [LARGE SCALE GENOMIC DNA]</scope>
    <source>
        <strain evidence="2">CGMCC 1.12397</strain>
    </source>
</reference>
<evidence type="ECO:0000313" key="2">
    <source>
        <dbReference type="Proteomes" id="UP000199289"/>
    </source>
</evidence>
<protein>
    <submittedName>
        <fullName evidence="1">Uncharacterized protein</fullName>
    </submittedName>
</protein>